<dbReference type="EMBL" id="LT594492">
    <property type="protein sequence ID" value="SBT70530.1"/>
    <property type="molecule type" value="Genomic_DNA"/>
</dbReference>
<feature type="compositionally biased region" description="Polar residues" evidence="2">
    <location>
        <begin position="734"/>
        <end position="751"/>
    </location>
</feature>
<name>A0A1C3KAF7_PLAMA</name>
<feature type="region of interest" description="Disordered" evidence="2">
    <location>
        <begin position="481"/>
        <end position="507"/>
    </location>
</feature>
<proteinExistence type="predicted"/>
<organism evidence="4 5">
    <name type="scientific">Plasmodium malariae</name>
    <dbReference type="NCBI Taxonomy" id="5858"/>
    <lineage>
        <taxon>Eukaryota</taxon>
        <taxon>Sar</taxon>
        <taxon>Alveolata</taxon>
        <taxon>Apicomplexa</taxon>
        <taxon>Aconoidasida</taxon>
        <taxon>Haemosporida</taxon>
        <taxon>Plasmodiidae</taxon>
        <taxon>Plasmodium</taxon>
        <taxon>Plasmodium (Plasmodium)</taxon>
    </lineage>
</organism>
<evidence type="ECO:0000256" key="1">
    <source>
        <dbReference type="SAM" id="Coils"/>
    </source>
</evidence>
<dbReference type="VEuPathDB" id="PlasmoDB:PmUG01_04015200"/>
<evidence type="ECO:0000256" key="3">
    <source>
        <dbReference type="SAM" id="Phobius"/>
    </source>
</evidence>
<sequence length="1543" mass="183277">MQASKNLFKVLKRFKNCCMLDKLEEIKEYEENLKKLSNHEKIVRIDINGKEKKASKYFFDKNKYIYVKNNSDIKAFETKGREGKKKKGAVDAEAGVVTGAAVREGLISEMGTVSAKKDEDYVIVDTLRRRSNFRKNENFERSLKRLKDTYNLSEEEIIYMKFIYKIKIKNIYSLINNLRKNIYVDKKKKEVLLNCIYKYLSYNCYTMSRNEILFFFYIFPQYMKYSNKIMHYLTSLLNKDQLKIEECINLITETNLLYINYCIKDVYISYLNRCIHNIDIIHILILLSKGSYIFTTWIDNRSSIGDLSITFRDNLYHMIEKKKSCLNRELKNAYLQFNSYLVNNMNTFLNIFFNDLYILLYRKIILENLNREELDYEYFNNVKTLTSHNSTIRHINLFLQNSDYYSFASKKQNVKIKVFPSFIDEPSGIDKDSKGDNVNILPEYFAYTNNANINCEAASGKTEDTNGTDRQCTKSSITTVRNPNRRSNNVYMSNKNNYSEQQEEESMVDNHSIHEMQDCLLSQSKKKKPLYNAVDTPSYQEVDTRYDSYMTNRKGKPIMNSPEATASLQRYTHHTRQKIFQFTYPSDRIKETRYNELREKYKIATKVTDKNVKVLLNFLRISFNSKNLHFNEIFSKNSLSQIASDMKRYAAKLRKDEIGKNYKNLFFRLVDCWDGLKGNRPEWTSTHENDVYLLESRDRNLVNANNLPLDMVACTNLSHVITERVEEKLVDSVSINSTHSSPTPSCRTRCSTPPPDGVKREYNYEEKRGLLFHSVNTDDRSMIRCYEVEEEKEKERTPLQKRQNILLQTKEKTAVQNNSIVNLVNHIYFSSINGKKFYSLSEINMISKLLLYLCSSFRSHYYAYEYKHEHAHQYQHQHQHQREYAQRDGKCVDVISYELLYCRFEKLFYEIFTYVLKNMYIINVSNYFYIFAAFSIFANKITPKIMNKQGGDKKKNEQNYHYHKIANLLYIIHIVRMHQLNQVKSLLNDEDNRRYLRFLQHSNNKLDGDNDNDEMLKKKKKKKILRNDLDYPVLHETILNKFKLDNMHISRKDKKQLEEYSDCHLSSGITSNELNVRDTRQGSVEYCGFTNGKGFYSGNDSNTNNRRDDYLSQLLSPTLINSYNFLLMFLNNYLDCATFHMTKFLVSIYYLNINVPSSLSCLYHLESRLHTNHQKFMNKHFYYAISASIGRETLLGLGKSYMRKIIKLQREHLDIDRISNRSININHNNGINRNNNPNFVHSDILNTLPFSCNYNVYDNIEDIFKKKKNLFSLENTLNFILIYSLNKFYYSTIYYDMSKYLSKFDLTHVSDNVKMLLFFLFFQCIHVYKPFYFLLLYDILTKWKKNLGKMNLYILCSLILILIKESKIKMKSVIYKKRKFGKIAWNFFFPLDIFIHKNIMNNAEKKVRRLEKNILSKKADNKGDTCIKEQINTAHITPFLFTINQFKNHFKNIIPQIVEQYKHYYKNGKSVEQEYENTNVKEEEASPHNSSFFFYFDNTIESQVFKTCLNFLSYEYVTAHFLLPKKSLYYYILLHLKNSKIRL</sequence>
<evidence type="ECO:0000313" key="4">
    <source>
        <dbReference type="EMBL" id="SBT70530.1"/>
    </source>
</evidence>
<accession>A0A1C3KAF7</accession>
<evidence type="ECO:0000256" key="2">
    <source>
        <dbReference type="SAM" id="MobiDB-lite"/>
    </source>
</evidence>
<evidence type="ECO:0000313" key="5">
    <source>
        <dbReference type="Proteomes" id="UP000219799"/>
    </source>
</evidence>
<keyword evidence="1" id="KW-0175">Coiled coil</keyword>
<protein>
    <submittedName>
        <fullName evidence="4">Uncharacterized protein</fullName>
    </submittedName>
</protein>
<feature type="compositionally biased region" description="Polar residues" evidence="2">
    <location>
        <begin position="481"/>
        <end position="500"/>
    </location>
</feature>
<feature type="coiled-coil region" evidence="1">
    <location>
        <begin position="1393"/>
        <end position="1420"/>
    </location>
</feature>
<dbReference type="Proteomes" id="UP000219799">
    <property type="component" value="Chromosome 4"/>
</dbReference>
<gene>
    <name evidence="4" type="primary">PmlGA01_040007400</name>
    <name evidence="4" type="ORF">PMLGA01_040007400</name>
</gene>
<keyword evidence="3" id="KW-1133">Transmembrane helix</keyword>
<feature type="region of interest" description="Disordered" evidence="2">
    <location>
        <begin position="734"/>
        <end position="754"/>
    </location>
</feature>
<keyword evidence="3" id="KW-0812">Transmembrane</keyword>
<keyword evidence="3" id="KW-0472">Membrane</keyword>
<reference evidence="4 5" key="1">
    <citation type="submission" date="2016-06" db="EMBL/GenBank/DDBJ databases">
        <authorList>
            <consortium name="Pathogen Informatics"/>
        </authorList>
    </citation>
    <scope>NUCLEOTIDE SEQUENCE [LARGE SCALE GENOMIC DNA]</scope>
    <source>
        <strain evidence="4">PmlGA01</strain>
    </source>
</reference>
<feature type="coiled-coil region" evidence="1">
    <location>
        <begin position="19"/>
        <end position="46"/>
    </location>
</feature>
<feature type="transmembrane region" description="Helical" evidence="3">
    <location>
        <begin position="919"/>
        <end position="938"/>
    </location>
</feature>
<feature type="transmembrane region" description="Helical" evidence="3">
    <location>
        <begin position="1315"/>
        <end position="1335"/>
    </location>
</feature>
<feature type="transmembrane region" description="Helical" evidence="3">
    <location>
        <begin position="1276"/>
        <end position="1295"/>
    </location>
</feature>